<organism evidence="1 2">
    <name type="scientific">Levilactobacillus tongjiangensis</name>
    <dbReference type="NCBI Taxonomy" id="2486023"/>
    <lineage>
        <taxon>Bacteria</taxon>
        <taxon>Bacillati</taxon>
        <taxon>Bacillota</taxon>
        <taxon>Bacilli</taxon>
        <taxon>Lactobacillales</taxon>
        <taxon>Lactobacillaceae</taxon>
        <taxon>Levilactobacillus</taxon>
    </lineage>
</organism>
<proteinExistence type="predicted"/>
<comment type="caution">
    <text evidence="1">The sequence shown here is derived from an EMBL/GenBank/DDBJ whole genome shotgun (WGS) entry which is preliminary data.</text>
</comment>
<evidence type="ECO:0000313" key="1">
    <source>
        <dbReference type="EMBL" id="MFC6206408.1"/>
    </source>
</evidence>
<dbReference type="Proteomes" id="UP001596254">
    <property type="component" value="Unassembled WGS sequence"/>
</dbReference>
<evidence type="ECO:0008006" key="3">
    <source>
        <dbReference type="Google" id="ProtNLM"/>
    </source>
</evidence>
<keyword evidence="2" id="KW-1185">Reference proteome</keyword>
<accession>A0ABW1SQN5</accession>
<reference evidence="2" key="1">
    <citation type="journal article" date="2019" name="Int. J. Syst. Evol. Microbiol.">
        <title>The Global Catalogue of Microorganisms (GCM) 10K type strain sequencing project: providing services to taxonomists for standard genome sequencing and annotation.</title>
        <authorList>
            <consortium name="The Broad Institute Genomics Platform"/>
            <consortium name="The Broad Institute Genome Sequencing Center for Infectious Disease"/>
            <person name="Wu L."/>
            <person name="Ma J."/>
        </authorList>
    </citation>
    <scope>NUCLEOTIDE SEQUENCE [LARGE SCALE GENOMIC DNA]</scope>
    <source>
        <strain evidence="2">CCM 8905</strain>
    </source>
</reference>
<dbReference type="RefSeq" id="WP_382338634.1">
    <property type="nucleotide sequence ID" value="NZ_JBHSSK010000007.1"/>
</dbReference>
<name>A0ABW1SQN5_9LACO</name>
<sequence>MTKFNKYDEGGAAGSVFFEAFFIDKVIFEIKLMMFTISDGGQA</sequence>
<evidence type="ECO:0000313" key="2">
    <source>
        <dbReference type="Proteomes" id="UP001596254"/>
    </source>
</evidence>
<gene>
    <name evidence="1" type="ORF">ACFP1G_02810</name>
</gene>
<dbReference type="EMBL" id="JBHSSK010000007">
    <property type="protein sequence ID" value="MFC6206408.1"/>
    <property type="molecule type" value="Genomic_DNA"/>
</dbReference>
<protein>
    <recommendedName>
        <fullName evidence="3">Transposase</fullName>
    </recommendedName>
</protein>